<comment type="caution">
    <text evidence="2">The sequence shown here is derived from an EMBL/GenBank/DDBJ whole genome shotgun (WGS) entry which is preliminary data.</text>
</comment>
<dbReference type="SMART" id="SM00884">
    <property type="entry name" value="Cullin_Nedd8"/>
    <property type="match status" value="1"/>
</dbReference>
<evidence type="ECO:0000313" key="3">
    <source>
        <dbReference type="Proteomes" id="UP001445335"/>
    </source>
</evidence>
<evidence type="ECO:0000259" key="1">
    <source>
        <dbReference type="SMART" id="SM00884"/>
    </source>
</evidence>
<dbReference type="Proteomes" id="UP001445335">
    <property type="component" value="Unassembled WGS sequence"/>
</dbReference>
<proteinExistence type="predicted"/>
<dbReference type="Pfam" id="PF10557">
    <property type="entry name" value="Cullin_Nedd8"/>
    <property type="match status" value="1"/>
</dbReference>
<sequence>MLEVVSQLQGTFQPDLRQIKKRIEDLIAREFLERDLDNANSYRYLAWAAVCQAQHRTAARRPSPLGLLDSKNDCSYKLGSYSGAHRDSVMSAIPDCPAVPLEDVLQHHRNFKSTFDKQLPLAI</sequence>
<name>A0AAW1S133_9CHLO</name>
<dbReference type="InterPro" id="IPR036390">
    <property type="entry name" value="WH_DNA-bd_sf"/>
</dbReference>
<keyword evidence="3" id="KW-1185">Reference proteome</keyword>
<protein>
    <recommendedName>
        <fullName evidence="1">Cullin neddylation domain-containing protein</fullName>
    </recommendedName>
</protein>
<dbReference type="SUPFAM" id="SSF46785">
    <property type="entry name" value="Winged helix' DNA-binding domain"/>
    <property type="match status" value="1"/>
</dbReference>
<reference evidence="2 3" key="1">
    <citation type="journal article" date="2024" name="Nat. Commun.">
        <title>Phylogenomics reveals the evolutionary origins of lichenization in chlorophyte algae.</title>
        <authorList>
            <person name="Puginier C."/>
            <person name="Libourel C."/>
            <person name="Otte J."/>
            <person name="Skaloud P."/>
            <person name="Haon M."/>
            <person name="Grisel S."/>
            <person name="Petersen M."/>
            <person name="Berrin J.G."/>
            <person name="Delaux P.M."/>
            <person name="Dal Grande F."/>
            <person name="Keller J."/>
        </authorList>
    </citation>
    <scope>NUCLEOTIDE SEQUENCE [LARGE SCALE GENOMIC DNA]</scope>
    <source>
        <strain evidence="2 3">SAG 245.80</strain>
    </source>
</reference>
<evidence type="ECO:0000313" key="2">
    <source>
        <dbReference type="EMBL" id="KAK9839527.1"/>
    </source>
</evidence>
<accession>A0AAW1S133</accession>
<dbReference type="EMBL" id="JALJOU010000016">
    <property type="protein sequence ID" value="KAK9839527.1"/>
    <property type="molecule type" value="Genomic_DNA"/>
</dbReference>
<dbReference type="InterPro" id="IPR036388">
    <property type="entry name" value="WH-like_DNA-bd_sf"/>
</dbReference>
<organism evidence="2 3">
    <name type="scientific">Elliptochloris bilobata</name>
    <dbReference type="NCBI Taxonomy" id="381761"/>
    <lineage>
        <taxon>Eukaryota</taxon>
        <taxon>Viridiplantae</taxon>
        <taxon>Chlorophyta</taxon>
        <taxon>core chlorophytes</taxon>
        <taxon>Trebouxiophyceae</taxon>
        <taxon>Trebouxiophyceae incertae sedis</taxon>
        <taxon>Elliptochloris clade</taxon>
        <taxon>Elliptochloris</taxon>
    </lineage>
</organism>
<feature type="domain" description="Cullin neddylation" evidence="1">
    <location>
        <begin position="1"/>
        <end position="40"/>
    </location>
</feature>
<dbReference type="AlphaFoldDB" id="A0AAW1S133"/>
<dbReference type="Gene3D" id="1.10.10.10">
    <property type="entry name" value="Winged helix-like DNA-binding domain superfamily/Winged helix DNA-binding domain"/>
    <property type="match status" value="1"/>
</dbReference>
<dbReference type="InterPro" id="IPR019559">
    <property type="entry name" value="Cullin_neddylation_domain"/>
</dbReference>
<gene>
    <name evidence="2" type="ORF">WJX81_007425</name>
</gene>